<dbReference type="InterPro" id="IPR004013">
    <property type="entry name" value="PHP_dom"/>
</dbReference>
<dbReference type="SUPFAM" id="SSF89550">
    <property type="entry name" value="PHP domain-like"/>
    <property type="match status" value="1"/>
</dbReference>
<evidence type="ECO:0000313" key="2">
    <source>
        <dbReference type="EMBL" id="SCL15142.1"/>
    </source>
</evidence>
<dbReference type="InterPro" id="IPR027421">
    <property type="entry name" value="DNA_pol_lamdba_lyase_dom_sf"/>
</dbReference>
<protein>
    <submittedName>
        <fullName evidence="2">Putative hydrolase</fullName>
    </submittedName>
</protein>
<dbReference type="EMBL" id="FMHV01000002">
    <property type="protein sequence ID" value="SCL15142.1"/>
    <property type="molecule type" value="Genomic_DNA"/>
</dbReference>
<dbReference type="InterPro" id="IPR003141">
    <property type="entry name" value="Pol/His_phosphatase_N"/>
</dbReference>
<dbReference type="Gene3D" id="1.10.150.110">
    <property type="entry name" value="DNA polymerase beta, N-terminal domain-like"/>
    <property type="match status" value="1"/>
</dbReference>
<dbReference type="GO" id="GO:0005829">
    <property type="term" value="C:cytosol"/>
    <property type="evidence" value="ECO:0007669"/>
    <property type="project" value="TreeGrafter"/>
</dbReference>
<reference evidence="3" key="1">
    <citation type="submission" date="2016-06" db="EMBL/GenBank/DDBJ databases">
        <authorList>
            <person name="Varghese N."/>
            <person name="Submissions Spin"/>
        </authorList>
    </citation>
    <scope>NUCLEOTIDE SEQUENCE [LARGE SCALE GENOMIC DNA]</scope>
    <source>
        <strain evidence="3">DSM 45431</strain>
    </source>
</reference>
<dbReference type="Gene3D" id="3.20.20.140">
    <property type="entry name" value="Metal-dependent hydrolases"/>
    <property type="match status" value="1"/>
</dbReference>
<dbReference type="CDD" id="cd07436">
    <property type="entry name" value="PHP_PolX"/>
    <property type="match status" value="1"/>
</dbReference>
<dbReference type="PIRSF" id="PIRSF036978">
    <property type="entry name" value="UCP036978_PHPhdr"/>
    <property type="match status" value="1"/>
</dbReference>
<dbReference type="GO" id="GO:0008270">
    <property type="term" value="F:zinc ion binding"/>
    <property type="evidence" value="ECO:0007669"/>
    <property type="project" value="TreeGrafter"/>
</dbReference>
<organism evidence="2 3">
    <name type="scientific">Micromonospora rhizosphaerae</name>
    <dbReference type="NCBI Taxonomy" id="568872"/>
    <lineage>
        <taxon>Bacteria</taxon>
        <taxon>Bacillati</taxon>
        <taxon>Actinomycetota</taxon>
        <taxon>Actinomycetes</taxon>
        <taxon>Micromonosporales</taxon>
        <taxon>Micromonosporaceae</taxon>
        <taxon>Micromonospora</taxon>
    </lineage>
</organism>
<dbReference type="Proteomes" id="UP000199413">
    <property type="component" value="Unassembled WGS sequence"/>
</dbReference>
<dbReference type="NCBIfam" id="NF005928">
    <property type="entry name" value="PRK07945.1"/>
    <property type="match status" value="1"/>
</dbReference>
<evidence type="ECO:0000313" key="3">
    <source>
        <dbReference type="Proteomes" id="UP000199413"/>
    </source>
</evidence>
<name>A0A1C6RDG4_9ACTN</name>
<dbReference type="FunFam" id="3.20.20.140:FF:000047">
    <property type="entry name" value="PHP domain-containing protein"/>
    <property type="match status" value="1"/>
</dbReference>
<dbReference type="STRING" id="568872.GA0070624_0630"/>
<dbReference type="Pfam" id="PF14716">
    <property type="entry name" value="HHH_8"/>
    <property type="match status" value="1"/>
</dbReference>
<dbReference type="InterPro" id="IPR016195">
    <property type="entry name" value="Pol/histidinol_Pase-like"/>
</dbReference>
<dbReference type="InterPro" id="IPR050243">
    <property type="entry name" value="PHP_phosphatase"/>
</dbReference>
<keyword evidence="3" id="KW-1185">Reference proteome</keyword>
<dbReference type="Pfam" id="PF02811">
    <property type="entry name" value="PHP"/>
    <property type="match status" value="1"/>
</dbReference>
<dbReference type="SMART" id="SM00481">
    <property type="entry name" value="POLIIIAc"/>
    <property type="match status" value="1"/>
</dbReference>
<dbReference type="InterPro" id="IPR017078">
    <property type="entry name" value="UCP036978_PHPhdr"/>
</dbReference>
<evidence type="ECO:0000259" key="1">
    <source>
        <dbReference type="SMART" id="SM00481"/>
    </source>
</evidence>
<dbReference type="SUPFAM" id="SSF47802">
    <property type="entry name" value="DNA polymerase beta, N-terminal domain-like"/>
    <property type="match status" value="1"/>
</dbReference>
<accession>A0A1C6RDG4</accession>
<dbReference type="PANTHER" id="PTHR36928:SF1">
    <property type="entry name" value="PHOSPHATASE YCDX-RELATED"/>
    <property type="match status" value="1"/>
</dbReference>
<dbReference type="AlphaFoldDB" id="A0A1C6RDG4"/>
<keyword evidence="2" id="KW-0378">Hydrolase</keyword>
<gene>
    <name evidence="2" type="ORF">GA0070624_0630</name>
</gene>
<feature type="domain" description="Polymerase/histidinol phosphatase N-terminal" evidence="1">
    <location>
        <begin position="104"/>
        <end position="184"/>
    </location>
</feature>
<dbReference type="PANTHER" id="PTHR36928">
    <property type="entry name" value="PHOSPHATASE YCDX-RELATED"/>
    <property type="match status" value="1"/>
</dbReference>
<proteinExistence type="predicted"/>
<dbReference type="GO" id="GO:0042578">
    <property type="term" value="F:phosphoric ester hydrolase activity"/>
    <property type="evidence" value="ECO:0007669"/>
    <property type="project" value="TreeGrafter"/>
</dbReference>
<dbReference type="InterPro" id="IPR010996">
    <property type="entry name" value="HHH_MUS81"/>
</dbReference>
<dbReference type="OrthoDB" id="9808747at2"/>
<dbReference type="RefSeq" id="WP_091336492.1">
    <property type="nucleotide sequence ID" value="NZ_FMHV01000002.1"/>
</dbReference>
<sequence length="356" mass="38501">MSARDPIADLRRIAFLLERANEATYRVRAFRSAAKALAALPADELAERARTGKLTELAGVGDVTARCVAESLAGEEPVYLRRLVATEGVDLDAAAAALRTALRGDCHTHSDWSDGGSPIEEMALAAVELGHEYIVLTDHSPRLKVARGLTADRLSKQLDQVAALNEALPEGFRILTGIEVDILADGSLDQDEELLARLDVVVGSVHSGLNDERAKMTRRMLTAVANPHLDILGHCTGRMVSSRPAGVKGPGDRAHRVRSRAESDFDAEAVFAACAERGVAVEINSRPERQDPPKRLIRRALEAGCHFAINTDAHAPGQLDWQVFGCERAALCGVTIDRVVNTWPADRLVKWARAGH</sequence>
<dbReference type="InterPro" id="IPR047967">
    <property type="entry name" value="PolX_PHP"/>
</dbReference>